<evidence type="ECO:0000256" key="6">
    <source>
        <dbReference type="ARBA" id="ARBA00050652"/>
    </source>
</evidence>
<dbReference type="AlphaFoldDB" id="I3Y7L2"/>
<reference evidence="16 17" key="1">
    <citation type="submission" date="2012-06" db="EMBL/GenBank/DDBJ databases">
        <title>Complete sequence of Thiocystis violascens DSM 198.</title>
        <authorList>
            <consortium name="US DOE Joint Genome Institute"/>
            <person name="Lucas S."/>
            <person name="Han J."/>
            <person name="Lapidus A."/>
            <person name="Cheng J.-F."/>
            <person name="Goodwin L."/>
            <person name="Pitluck S."/>
            <person name="Peters L."/>
            <person name="Ovchinnikova G."/>
            <person name="Teshima H."/>
            <person name="Detter J.C."/>
            <person name="Han C."/>
            <person name="Tapia R."/>
            <person name="Land M."/>
            <person name="Hauser L."/>
            <person name="Kyrpides N."/>
            <person name="Ivanova N."/>
            <person name="Pagani I."/>
            <person name="Vogl K."/>
            <person name="Liu Z."/>
            <person name="Frigaard N.-U."/>
            <person name="Bryant D."/>
            <person name="Woyke T."/>
        </authorList>
    </citation>
    <scope>NUCLEOTIDE SEQUENCE [LARGE SCALE GENOMIC DNA]</scope>
    <source>
        <strain evidence="17">ATCC 17096 / DSM 198 / 6111</strain>
    </source>
</reference>
<dbReference type="NCBIfam" id="TIGR00667">
    <property type="entry name" value="aat"/>
    <property type="match status" value="1"/>
</dbReference>
<evidence type="ECO:0000256" key="14">
    <source>
        <dbReference type="ARBA" id="ARBA00083640"/>
    </source>
</evidence>
<evidence type="ECO:0000256" key="3">
    <source>
        <dbReference type="ARBA" id="ARBA00022679"/>
    </source>
</evidence>
<dbReference type="EMBL" id="CP003154">
    <property type="protein sequence ID" value="AFL72980.1"/>
    <property type="molecule type" value="Genomic_DNA"/>
</dbReference>
<comment type="function">
    <text evidence="8 15">Functions in the N-end rule pathway of protein degradation where it conjugates Leu, Phe and, less efficiently, Met from aminoacyl-tRNAs to the N-termini of proteins containing an N-terminal arginine or lysine.</text>
</comment>
<keyword evidence="4 15" id="KW-0012">Acyltransferase</keyword>
<evidence type="ECO:0000256" key="8">
    <source>
        <dbReference type="ARBA" id="ARBA00054043"/>
    </source>
</evidence>
<evidence type="ECO:0000256" key="12">
    <source>
        <dbReference type="ARBA" id="ARBA00077136"/>
    </source>
</evidence>
<evidence type="ECO:0000313" key="16">
    <source>
        <dbReference type="EMBL" id="AFL72980.1"/>
    </source>
</evidence>
<dbReference type="HOGENOM" id="CLU_075045_0_0_6"/>
<comment type="subcellular location">
    <subcellularLocation>
        <location evidence="1 15">Cytoplasm</location>
    </subcellularLocation>
</comment>
<evidence type="ECO:0000256" key="11">
    <source>
        <dbReference type="ARBA" id="ARBA00074372"/>
    </source>
</evidence>
<gene>
    <name evidence="15" type="primary">aat</name>
    <name evidence="16" type="ordered locus">Thivi_0945</name>
</gene>
<keyword evidence="17" id="KW-1185">Reference proteome</keyword>
<dbReference type="Proteomes" id="UP000006062">
    <property type="component" value="Chromosome"/>
</dbReference>
<dbReference type="SUPFAM" id="SSF55729">
    <property type="entry name" value="Acyl-CoA N-acyltransferases (Nat)"/>
    <property type="match status" value="1"/>
</dbReference>
<dbReference type="GO" id="GO:0005737">
    <property type="term" value="C:cytoplasm"/>
    <property type="evidence" value="ECO:0007669"/>
    <property type="project" value="UniProtKB-SubCell"/>
</dbReference>
<organism evidence="16 17">
    <name type="scientific">Thiocystis violascens (strain ATCC 17096 / DSM 198 / 6111)</name>
    <name type="common">Chromatium violascens</name>
    <dbReference type="NCBI Taxonomy" id="765911"/>
    <lineage>
        <taxon>Bacteria</taxon>
        <taxon>Pseudomonadati</taxon>
        <taxon>Pseudomonadota</taxon>
        <taxon>Gammaproteobacteria</taxon>
        <taxon>Chromatiales</taxon>
        <taxon>Chromatiaceae</taxon>
        <taxon>Thiocystis</taxon>
    </lineage>
</organism>
<evidence type="ECO:0000256" key="7">
    <source>
        <dbReference type="ARBA" id="ARBA00051538"/>
    </source>
</evidence>
<dbReference type="InterPro" id="IPR042221">
    <property type="entry name" value="Leu/Phe-tRNA_Trfase_N"/>
</dbReference>
<dbReference type="PANTHER" id="PTHR30098">
    <property type="entry name" value="LEUCYL/PHENYLALANYL-TRNA--PROTEIN TRANSFERASE"/>
    <property type="match status" value="1"/>
</dbReference>
<dbReference type="GO" id="GO:0008914">
    <property type="term" value="F:leucyl-tRNA--protein transferase activity"/>
    <property type="evidence" value="ECO:0007669"/>
    <property type="project" value="UniProtKB-UniRule"/>
</dbReference>
<evidence type="ECO:0000256" key="9">
    <source>
        <dbReference type="ARBA" id="ARBA00061535"/>
    </source>
</evidence>
<sequence length="250" mass="27914">MIALLDPQDRNAFPDIAQALREPNGLLAVGGDLTPARLQNAYRRGIFPWFNPGDPILWWSPDPRTILFPKQLRISRSLAKRLRRQPFVVTLDRAFPCVIRGCAAPREPHGGTWLIPEMIAAYEALHARGLAHSVEVWQGQDLVGGLYGVAIGRAFFGESMFSRVTDASKVALVHLCQQLESWNFGLVDCQMRTDHLMRMGAVEMPRADFIGLLDRFCPLPGRDFNWDDGVVQVPDRPALPNPTPARAEAP</sequence>
<evidence type="ECO:0000256" key="5">
    <source>
        <dbReference type="ARBA" id="ARBA00050607"/>
    </source>
</evidence>
<dbReference type="InterPro" id="IPR042203">
    <property type="entry name" value="Leu/Phe-tRNA_Trfase_C"/>
</dbReference>
<evidence type="ECO:0000256" key="1">
    <source>
        <dbReference type="ARBA" id="ARBA00004496"/>
    </source>
</evidence>
<dbReference type="EC" id="2.3.2.6" evidence="10 15"/>
<dbReference type="HAMAP" id="MF_00688">
    <property type="entry name" value="Leu_Phe_trans"/>
    <property type="match status" value="1"/>
</dbReference>
<evidence type="ECO:0000256" key="2">
    <source>
        <dbReference type="ARBA" id="ARBA00022490"/>
    </source>
</evidence>
<evidence type="ECO:0000256" key="10">
    <source>
        <dbReference type="ARBA" id="ARBA00066767"/>
    </source>
</evidence>
<name>I3Y7L2_THIV6</name>
<dbReference type="RefSeq" id="WP_014777468.1">
    <property type="nucleotide sequence ID" value="NC_018012.1"/>
</dbReference>
<dbReference type="GO" id="GO:0030163">
    <property type="term" value="P:protein catabolic process"/>
    <property type="evidence" value="ECO:0007669"/>
    <property type="project" value="UniProtKB-UniRule"/>
</dbReference>
<dbReference type="InterPro" id="IPR016181">
    <property type="entry name" value="Acyl_CoA_acyltransferase"/>
</dbReference>
<evidence type="ECO:0000256" key="15">
    <source>
        <dbReference type="HAMAP-Rule" id="MF_00688"/>
    </source>
</evidence>
<dbReference type="FunFam" id="3.30.70.3550:FF:000001">
    <property type="entry name" value="Leucyl/phenylalanyl-tRNA--protein transferase"/>
    <property type="match status" value="1"/>
</dbReference>
<comment type="similarity">
    <text evidence="9 15">Belongs to the L/F-transferase family.</text>
</comment>
<comment type="catalytic activity">
    <reaction evidence="7 15">
        <text>N-terminal L-lysyl-[protein] + L-leucyl-tRNA(Leu) = N-terminal L-leucyl-L-lysyl-[protein] + tRNA(Leu) + H(+)</text>
        <dbReference type="Rhea" id="RHEA:12340"/>
        <dbReference type="Rhea" id="RHEA-COMP:9613"/>
        <dbReference type="Rhea" id="RHEA-COMP:9622"/>
        <dbReference type="Rhea" id="RHEA-COMP:12670"/>
        <dbReference type="Rhea" id="RHEA-COMP:12671"/>
        <dbReference type="ChEBI" id="CHEBI:15378"/>
        <dbReference type="ChEBI" id="CHEBI:65249"/>
        <dbReference type="ChEBI" id="CHEBI:78442"/>
        <dbReference type="ChEBI" id="CHEBI:78494"/>
        <dbReference type="ChEBI" id="CHEBI:133043"/>
        <dbReference type="EC" id="2.3.2.6"/>
    </reaction>
</comment>
<dbReference type="InterPro" id="IPR004616">
    <property type="entry name" value="Leu/Phe-tRNA_Trfase"/>
</dbReference>
<dbReference type="Pfam" id="PF03588">
    <property type="entry name" value="Leu_Phe_trans"/>
    <property type="match status" value="1"/>
</dbReference>
<evidence type="ECO:0000256" key="4">
    <source>
        <dbReference type="ARBA" id="ARBA00023315"/>
    </source>
</evidence>
<keyword evidence="3 15" id="KW-0808">Transferase</keyword>
<dbReference type="eggNOG" id="COG2360">
    <property type="taxonomic scope" value="Bacteria"/>
</dbReference>
<accession>I3Y7L2</accession>
<dbReference type="Gene3D" id="3.40.630.70">
    <property type="entry name" value="Leucyl/phenylalanyl-tRNA-protein transferase, C-terminal domain"/>
    <property type="match status" value="1"/>
</dbReference>
<dbReference type="OrthoDB" id="9790282at2"/>
<proteinExistence type="inferred from homology"/>
<evidence type="ECO:0000256" key="13">
    <source>
        <dbReference type="ARBA" id="ARBA00077165"/>
    </source>
</evidence>
<dbReference type="FunFam" id="3.40.630.70:FF:000001">
    <property type="entry name" value="Leucyl/phenylalanyl-tRNA--protein transferase"/>
    <property type="match status" value="1"/>
</dbReference>
<comment type="catalytic activity">
    <reaction evidence="6 15">
        <text>N-terminal L-arginyl-[protein] + L-leucyl-tRNA(Leu) = N-terminal L-leucyl-L-arginyl-[protein] + tRNA(Leu) + H(+)</text>
        <dbReference type="Rhea" id="RHEA:50416"/>
        <dbReference type="Rhea" id="RHEA-COMP:9613"/>
        <dbReference type="Rhea" id="RHEA-COMP:9622"/>
        <dbReference type="Rhea" id="RHEA-COMP:12672"/>
        <dbReference type="Rhea" id="RHEA-COMP:12673"/>
        <dbReference type="ChEBI" id="CHEBI:15378"/>
        <dbReference type="ChEBI" id="CHEBI:64719"/>
        <dbReference type="ChEBI" id="CHEBI:78442"/>
        <dbReference type="ChEBI" id="CHEBI:78494"/>
        <dbReference type="ChEBI" id="CHEBI:133044"/>
        <dbReference type="EC" id="2.3.2.6"/>
    </reaction>
</comment>
<protein>
    <recommendedName>
        <fullName evidence="11 15">Leucyl/phenylalanyl-tRNA--protein transferase</fullName>
        <ecNumber evidence="10 15">2.3.2.6</ecNumber>
    </recommendedName>
    <alternativeName>
        <fullName evidence="12 15">L/F-transferase</fullName>
    </alternativeName>
    <alternativeName>
        <fullName evidence="13 15">Leucyltransferase</fullName>
    </alternativeName>
    <alternativeName>
        <fullName evidence="14 15">Phenyalanyltransferase</fullName>
    </alternativeName>
</protein>
<dbReference type="PANTHER" id="PTHR30098:SF2">
    <property type="entry name" value="LEUCYL_PHENYLALANYL-TRNA--PROTEIN TRANSFERASE"/>
    <property type="match status" value="1"/>
</dbReference>
<keyword evidence="2 15" id="KW-0963">Cytoplasm</keyword>
<comment type="catalytic activity">
    <reaction evidence="5 15">
        <text>L-phenylalanyl-tRNA(Phe) + an N-terminal L-alpha-aminoacyl-[protein] = an N-terminal L-phenylalanyl-L-alpha-aminoacyl-[protein] + tRNA(Phe)</text>
        <dbReference type="Rhea" id="RHEA:43632"/>
        <dbReference type="Rhea" id="RHEA-COMP:9668"/>
        <dbReference type="Rhea" id="RHEA-COMP:9699"/>
        <dbReference type="Rhea" id="RHEA-COMP:10636"/>
        <dbReference type="Rhea" id="RHEA-COMP:10637"/>
        <dbReference type="ChEBI" id="CHEBI:78442"/>
        <dbReference type="ChEBI" id="CHEBI:78531"/>
        <dbReference type="ChEBI" id="CHEBI:78597"/>
        <dbReference type="ChEBI" id="CHEBI:83561"/>
        <dbReference type="EC" id="2.3.2.6"/>
    </reaction>
</comment>
<dbReference type="Gene3D" id="3.30.70.3550">
    <property type="entry name" value="Leucyl/phenylalanyl-tRNA-protein transferase, N-terminal domain"/>
    <property type="match status" value="1"/>
</dbReference>
<dbReference type="STRING" id="765911.Thivi_0945"/>
<dbReference type="KEGG" id="tvi:Thivi_0945"/>
<evidence type="ECO:0000313" key="17">
    <source>
        <dbReference type="Proteomes" id="UP000006062"/>
    </source>
</evidence>